<evidence type="ECO:0000256" key="8">
    <source>
        <dbReference type="SAM" id="Phobius"/>
    </source>
</evidence>
<dbReference type="Pfam" id="PF00089">
    <property type="entry name" value="Trypsin"/>
    <property type="match status" value="1"/>
</dbReference>
<dbReference type="CDD" id="cd00190">
    <property type="entry name" value="Tryp_SPc"/>
    <property type="match status" value="1"/>
</dbReference>
<keyword evidence="8" id="KW-0472">Membrane</keyword>
<dbReference type="SUPFAM" id="SSF57424">
    <property type="entry name" value="LDL receptor-like module"/>
    <property type="match status" value="1"/>
</dbReference>
<dbReference type="PROSITE" id="PS50240">
    <property type="entry name" value="TRYPSIN_DOM"/>
    <property type="match status" value="1"/>
</dbReference>
<evidence type="ECO:0000313" key="11">
    <source>
        <dbReference type="Proteomes" id="UP000694421"/>
    </source>
</evidence>
<keyword evidence="8" id="KW-0812">Transmembrane</keyword>
<evidence type="ECO:0000256" key="1">
    <source>
        <dbReference type="ARBA" id="ARBA00009228"/>
    </source>
</evidence>
<evidence type="ECO:0000256" key="4">
    <source>
        <dbReference type="ARBA" id="ARBA00022825"/>
    </source>
</evidence>
<feature type="transmembrane region" description="Helical" evidence="8">
    <location>
        <begin position="54"/>
        <end position="75"/>
    </location>
</feature>
<dbReference type="GO" id="GO:0046598">
    <property type="term" value="P:positive regulation of viral entry into host cell"/>
    <property type="evidence" value="ECO:0007669"/>
    <property type="project" value="Ensembl"/>
</dbReference>
<keyword evidence="5" id="KW-1015">Disulfide bond</keyword>
<dbReference type="InterPro" id="IPR009003">
    <property type="entry name" value="Peptidase_S1_PA"/>
</dbReference>
<dbReference type="SUPFAM" id="SSF50494">
    <property type="entry name" value="Trypsin-like serine proteases"/>
    <property type="match status" value="1"/>
</dbReference>
<dbReference type="PROSITE" id="PS00134">
    <property type="entry name" value="TRYPSIN_HIS"/>
    <property type="match status" value="1"/>
</dbReference>
<dbReference type="SUPFAM" id="SSF56487">
    <property type="entry name" value="SRCR-like"/>
    <property type="match status" value="1"/>
</dbReference>
<dbReference type="GO" id="GO:0010468">
    <property type="term" value="P:regulation of gene expression"/>
    <property type="evidence" value="ECO:0007669"/>
    <property type="project" value="Ensembl"/>
</dbReference>
<dbReference type="Pfam" id="PF15494">
    <property type="entry name" value="SRCR_2"/>
    <property type="match status" value="1"/>
</dbReference>
<dbReference type="Gene3D" id="4.10.400.10">
    <property type="entry name" value="Low-density Lipoprotein Receptor"/>
    <property type="match status" value="1"/>
</dbReference>
<dbReference type="GO" id="GO:0030141">
    <property type="term" value="C:secretory granule"/>
    <property type="evidence" value="ECO:0007669"/>
    <property type="project" value="Ensembl"/>
</dbReference>
<dbReference type="CDD" id="cd00112">
    <property type="entry name" value="LDLa"/>
    <property type="match status" value="1"/>
</dbReference>
<organism evidence="10 11">
    <name type="scientific">Salvator merianae</name>
    <name type="common">Argentine black and white tegu</name>
    <name type="synonym">Tupinambis merianae</name>
    <dbReference type="NCBI Taxonomy" id="96440"/>
    <lineage>
        <taxon>Eukaryota</taxon>
        <taxon>Metazoa</taxon>
        <taxon>Chordata</taxon>
        <taxon>Craniata</taxon>
        <taxon>Vertebrata</taxon>
        <taxon>Euteleostomi</taxon>
        <taxon>Lepidosauria</taxon>
        <taxon>Squamata</taxon>
        <taxon>Bifurcata</taxon>
        <taxon>Unidentata</taxon>
        <taxon>Episquamata</taxon>
        <taxon>Laterata</taxon>
        <taxon>Teiioidea</taxon>
        <taxon>Teiidae</taxon>
        <taxon>Salvator</taxon>
    </lineage>
</organism>
<keyword evidence="11" id="KW-1185">Reference proteome</keyword>
<dbReference type="InterPro" id="IPR001314">
    <property type="entry name" value="Peptidase_S1A"/>
</dbReference>
<evidence type="ECO:0000313" key="10">
    <source>
        <dbReference type="Ensembl" id="ENSSMRP00000028471.1"/>
    </source>
</evidence>
<dbReference type="AlphaFoldDB" id="A0A8D0KNR0"/>
<keyword evidence="8" id="KW-1133">Transmembrane helix</keyword>
<accession>A0A8D0KNR0</accession>
<dbReference type="GeneTree" id="ENSGT01020000230389"/>
<evidence type="ECO:0000256" key="6">
    <source>
        <dbReference type="ARBA" id="ARBA00023180"/>
    </source>
</evidence>
<proteinExistence type="inferred from homology"/>
<dbReference type="Ensembl" id="ENSSMRT00000033188.1">
    <property type="protein sequence ID" value="ENSSMRP00000028471.1"/>
    <property type="gene ID" value="ENSSMRG00000021863.1"/>
</dbReference>
<evidence type="ECO:0000256" key="3">
    <source>
        <dbReference type="ARBA" id="ARBA00022801"/>
    </source>
</evidence>
<dbReference type="Gene3D" id="2.40.10.10">
    <property type="entry name" value="Trypsin-like serine proteases"/>
    <property type="match status" value="2"/>
</dbReference>
<keyword evidence="3 7" id="KW-0378">Hydrolase</keyword>
<dbReference type="InterPro" id="IPR036055">
    <property type="entry name" value="LDL_receptor-like_sf"/>
</dbReference>
<dbReference type="GO" id="GO:0045967">
    <property type="term" value="P:negative regulation of growth rate"/>
    <property type="evidence" value="ECO:0007669"/>
    <property type="project" value="Ensembl"/>
</dbReference>
<dbReference type="InterPro" id="IPR002172">
    <property type="entry name" value="LDrepeatLR_classA_rpt"/>
</dbReference>
<dbReference type="GO" id="GO:0035821">
    <property type="term" value="P:modulation of process of another organism"/>
    <property type="evidence" value="ECO:0007669"/>
    <property type="project" value="UniProtKB-ARBA"/>
</dbReference>
<evidence type="ECO:0000256" key="5">
    <source>
        <dbReference type="ARBA" id="ARBA00023157"/>
    </source>
</evidence>
<dbReference type="Pfam" id="PF00057">
    <property type="entry name" value="Ldl_recept_a"/>
    <property type="match status" value="1"/>
</dbReference>
<dbReference type="PRINTS" id="PR00722">
    <property type="entry name" value="CHYMOTRYPSIN"/>
</dbReference>
<dbReference type="InterPro" id="IPR043504">
    <property type="entry name" value="Peptidase_S1_PA_chymotrypsin"/>
</dbReference>
<keyword evidence="4 7" id="KW-0720">Serine protease</keyword>
<dbReference type="GO" id="GO:0009611">
    <property type="term" value="P:response to wounding"/>
    <property type="evidence" value="ECO:0007669"/>
    <property type="project" value="Ensembl"/>
</dbReference>
<dbReference type="InterPro" id="IPR033116">
    <property type="entry name" value="TRYPSIN_SER"/>
</dbReference>
<dbReference type="GO" id="GO:0016020">
    <property type="term" value="C:membrane"/>
    <property type="evidence" value="ECO:0007669"/>
    <property type="project" value="InterPro"/>
</dbReference>
<evidence type="ECO:0000259" key="9">
    <source>
        <dbReference type="PROSITE" id="PS50240"/>
    </source>
</evidence>
<dbReference type="GO" id="GO:0016485">
    <property type="term" value="P:protein processing"/>
    <property type="evidence" value="ECO:0007669"/>
    <property type="project" value="Ensembl"/>
</dbReference>
<dbReference type="GO" id="GO:0005615">
    <property type="term" value="C:extracellular space"/>
    <property type="evidence" value="ECO:0007669"/>
    <property type="project" value="Ensembl"/>
</dbReference>
<dbReference type="PANTHER" id="PTHR24252:SF17">
    <property type="entry name" value="SUPPRESSOR OF TUMORIGENICITY 14 PROTEIN HOMOLOG-RELATED"/>
    <property type="match status" value="1"/>
</dbReference>
<dbReference type="Gene3D" id="3.10.250.10">
    <property type="entry name" value="SRCR-like domain"/>
    <property type="match status" value="1"/>
</dbReference>
<dbReference type="PANTHER" id="PTHR24252">
    <property type="entry name" value="ACROSIN-RELATED"/>
    <property type="match status" value="1"/>
</dbReference>
<dbReference type="InterPro" id="IPR018114">
    <property type="entry name" value="TRYPSIN_HIS"/>
</dbReference>
<keyword evidence="2 7" id="KW-0645">Protease</keyword>
<dbReference type="PROSITE" id="PS00135">
    <property type="entry name" value="TRYPSIN_SER"/>
    <property type="match status" value="1"/>
</dbReference>
<dbReference type="SMART" id="SM00020">
    <property type="entry name" value="Tryp_SPc"/>
    <property type="match status" value="1"/>
</dbReference>
<reference evidence="10" key="1">
    <citation type="submission" date="2025-08" db="UniProtKB">
        <authorList>
            <consortium name="Ensembl"/>
        </authorList>
    </citation>
    <scope>IDENTIFICATION</scope>
</reference>
<dbReference type="FunFam" id="2.40.10.10:FF:000003">
    <property type="entry name" value="Transmembrane serine protease 3"/>
    <property type="match status" value="1"/>
</dbReference>
<dbReference type="SMART" id="SM00192">
    <property type="entry name" value="LDLa"/>
    <property type="match status" value="1"/>
</dbReference>
<dbReference type="Proteomes" id="UP000694421">
    <property type="component" value="Unplaced"/>
</dbReference>
<dbReference type="InterPro" id="IPR036772">
    <property type="entry name" value="SRCR-like_dom_sf"/>
</dbReference>
<dbReference type="GO" id="GO:0004252">
    <property type="term" value="F:serine-type endopeptidase activity"/>
    <property type="evidence" value="ECO:0007669"/>
    <property type="project" value="InterPro"/>
</dbReference>
<evidence type="ECO:0000256" key="2">
    <source>
        <dbReference type="ARBA" id="ARBA00022670"/>
    </source>
</evidence>
<keyword evidence="6" id="KW-0325">Glycoprotein</keyword>
<evidence type="ECO:0000256" key="7">
    <source>
        <dbReference type="RuleBase" id="RU363034"/>
    </source>
</evidence>
<dbReference type="InterPro" id="IPR001190">
    <property type="entry name" value="SRCR"/>
</dbReference>
<dbReference type="InterPro" id="IPR001254">
    <property type="entry name" value="Trypsin_dom"/>
</dbReference>
<feature type="domain" description="Peptidase S1" evidence="9">
    <location>
        <begin position="193"/>
        <end position="421"/>
    </location>
</feature>
<reference evidence="10" key="2">
    <citation type="submission" date="2025-09" db="UniProtKB">
        <authorList>
            <consortium name="Ensembl"/>
        </authorList>
    </citation>
    <scope>IDENTIFICATION</scope>
</reference>
<sequence length="443" mass="48009">MPALKILLAQFIRWRRILHAPEVCLSVCLSPSPPPDASAGHEAQTGRQSAWKRVGIPVLAAVLIVAVLVATTFLIKAAVESHYFFCGSSFQFVSRQLRCDGQADCAGGEDEARCVQRVPNTPGLGVRLSRRNSSLQVQDRGTGAWAWACHDGFDNVLATAACGQMGYSRQCLSGFIVSLSCSICGNNHRSPRVVGGGPASIETWPWQASLQHKGQHACGGSFIGLQWVLTAAHCFRNHQEIDDWLVTGGSETLSATHRIPVEKVFVVDIKHLFPKDEDIALVKLQNPLDVTESMKPICLPFFDEELVPGTLLWVTGWGYTSQNGKLSKVLQQAAVELIDSSVCNAADAYRGEVTEKMLCAGRQQGKTDTCQGDSGGPLMYEQGKWHVVGLVSWGHGCGSPNTPGVYTKVQNYLDWIYKLGGGFKDGSARRACCAGPFSCQTKQ</sequence>
<protein>
    <submittedName>
        <fullName evidence="10">Transmembrane serine protease 4</fullName>
    </submittedName>
</protein>
<comment type="similarity">
    <text evidence="1">Belongs to the peptidase S1 family. Snake venom subfamily.</text>
</comment>
<name>A0A8D0KNR0_SALMN</name>